<evidence type="ECO:0000313" key="2">
    <source>
        <dbReference type="EnsemblMetazoa" id="AMEM019641-PA"/>
    </source>
</evidence>
<feature type="compositionally biased region" description="Polar residues" evidence="1">
    <location>
        <begin position="1"/>
        <end position="10"/>
    </location>
</feature>
<proteinExistence type="predicted"/>
<evidence type="ECO:0000256" key="1">
    <source>
        <dbReference type="SAM" id="MobiDB-lite"/>
    </source>
</evidence>
<dbReference type="EnsemblMetazoa" id="AMEM019641-RA">
    <property type="protein sequence ID" value="AMEM019641-PA"/>
    <property type="gene ID" value="AMEM019641"/>
</dbReference>
<dbReference type="AlphaFoldDB" id="A0A9I3MHC0"/>
<keyword evidence="3" id="KW-1185">Reference proteome</keyword>
<organism evidence="2 3">
    <name type="scientific">Anopheles merus</name>
    <name type="common">Mosquito</name>
    <dbReference type="NCBI Taxonomy" id="30066"/>
    <lineage>
        <taxon>Eukaryota</taxon>
        <taxon>Metazoa</taxon>
        <taxon>Ecdysozoa</taxon>
        <taxon>Arthropoda</taxon>
        <taxon>Hexapoda</taxon>
        <taxon>Insecta</taxon>
        <taxon>Pterygota</taxon>
        <taxon>Neoptera</taxon>
        <taxon>Endopterygota</taxon>
        <taxon>Diptera</taxon>
        <taxon>Nematocera</taxon>
        <taxon>Culicoidea</taxon>
        <taxon>Culicidae</taxon>
        <taxon>Anophelinae</taxon>
        <taxon>Anopheles</taxon>
    </lineage>
</organism>
<accession>A0A9I3MHC0</accession>
<feature type="region of interest" description="Disordered" evidence="1">
    <location>
        <begin position="1"/>
        <end position="34"/>
    </location>
</feature>
<dbReference type="Proteomes" id="UP000075903">
    <property type="component" value="Unassembled WGS sequence"/>
</dbReference>
<sequence>MSSGNSTTNNDVSSSGGVGGSDGSSGSSIEAEYNEIVSRRGWPMVFQ</sequence>
<reference evidence="2" key="1">
    <citation type="submission" date="2023-03" db="UniProtKB">
        <authorList>
            <consortium name="EnsemblMetazoa"/>
        </authorList>
    </citation>
    <scope>IDENTIFICATION</scope>
    <source>
        <strain evidence="2">MAF</strain>
    </source>
</reference>
<protein>
    <submittedName>
        <fullName evidence="2">Uncharacterized protein</fullName>
    </submittedName>
</protein>
<name>A0A9I3MHC0_ANOME</name>
<evidence type="ECO:0000313" key="3">
    <source>
        <dbReference type="Proteomes" id="UP000075903"/>
    </source>
</evidence>